<dbReference type="AlphaFoldDB" id="A0A2J6QUN5"/>
<dbReference type="Pfam" id="PF20237">
    <property type="entry name" value="DUF6594"/>
    <property type="match status" value="1"/>
</dbReference>
<feature type="transmembrane region" description="Helical" evidence="1">
    <location>
        <begin position="182"/>
        <end position="199"/>
    </location>
</feature>
<dbReference type="Proteomes" id="UP000235786">
    <property type="component" value="Unassembled WGS sequence"/>
</dbReference>
<evidence type="ECO:0000256" key="1">
    <source>
        <dbReference type="SAM" id="Phobius"/>
    </source>
</evidence>
<name>A0A2J6QUN5_HYAVF</name>
<feature type="transmembrane region" description="Helical" evidence="1">
    <location>
        <begin position="127"/>
        <end position="149"/>
    </location>
</feature>
<gene>
    <name evidence="3" type="ORF">L207DRAFT_408167</name>
</gene>
<sequence>SNDAQPSQGEQNYRVDFSELQRLHLRQLQYKLVQHAVAVRYDTESIGWTEHLRNYVQAVQDFTYMQQQSQQSPNPFHITIDTPNNRRILREAMSGVEDATEPLRWRPSLPDSSVETEDRRPLMWKIFLPRALVAALGTIFLFAPMWLIVLHKTRYTALITTTVFVVVFGLTMTWIQKNLREAISSTSAYAALMIVFVGLST</sequence>
<protein>
    <recommendedName>
        <fullName evidence="2">DUF6594 domain-containing protein</fullName>
    </recommendedName>
</protein>
<keyword evidence="1" id="KW-0812">Transmembrane</keyword>
<evidence type="ECO:0000313" key="4">
    <source>
        <dbReference type="Proteomes" id="UP000235786"/>
    </source>
</evidence>
<evidence type="ECO:0000313" key="3">
    <source>
        <dbReference type="EMBL" id="PMD29971.1"/>
    </source>
</evidence>
<keyword evidence="1" id="KW-1133">Transmembrane helix</keyword>
<feature type="domain" description="DUF6594" evidence="2">
    <location>
        <begin position="18"/>
        <end position="193"/>
    </location>
</feature>
<evidence type="ECO:0000259" key="2">
    <source>
        <dbReference type="Pfam" id="PF20237"/>
    </source>
</evidence>
<reference evidence="3 4" key="1">
    <citation type="submission" date="2016-04" db="EMBL/GenBank/DDBJ databases">
        <title>A degradative enzymes factory behind the ericoid mycorrhizal symbiosis.</title>
        <authorList>
            <consortium name="DOE Joint Genome Institute"/>
            <person name="Martino E."/>
            <person name="Morin E."/>
            <person name="Grelet G."/>
            <person name="Kuo A."/>
            <person name="Kohler A."/>
            <person name="Daghino S."/>
            <person name="Barry K."/>
            <person name="Choi C."/>
            <person name="Cichocki N."/>
            <person name="Clum A."/>
            <person name="Copeland A."/>
            <person name="Hainaut M."/>
            <person name="Haridas S."/>
            <person name="Labutti K."/>
            <person name="Lindquist E."/>
            <person name="Lipzen A."/>
            <person name="Khouja H.-R."/>
            <person name="Murat C."/>
            <person name="Ohm R."/>
            <person name="Olson A."/>
            <person name="Spatafora J."/>
            <person name="Veneault-Fourrey C."/>
            <person name="Henrissat B."/>
            <person name="Grigoriev I."/>
            <person name="Martin F."/>
            <person name="Perotto S."/>
        </authorList>
    </citation>
    <scope>NUCLEOTIDE SEQUENCE [LARGE SCALE GENOMIC DNA]</scope>
    <source>
        <strain evidence="3 4">F</strain>
    </source>
</reference>
<organism evidence="3 4">
    <name type="scientific">Hyaloscypha variabilis (strain UAMH 11265 / GT02V1 / F)</name>
    <name type="common">Meliniomyces variabilis</name>
    <dbReference type="NCBI Taxonomy" id="1149755"/>
    <lineage>
        <taxon>Eukaryota</taxon>
        <taxon>Fungi</taxon>
        <taxon>Dikarya</taxon>
        <taxon>Ascomycota</taxon>
        <taxon>Pezizomycotina</taxon>
        <taxon>Leotiomycetes</taxon>
        <taxon>Helotiales</taxon>
        <taxon>Hyaloscyphaceae</taxon>
        <taxon>Hyaloscypha</taxon>
        <taxon>Hyaloscypha variabilis</taxon>
    </lineage>
</organism>
<dbReference type="STRING" id="1149755.A0A2J6QUN5"/>
<feature type="non-terminal residue" evidence="3">
    <location>
        <position position="1"/>
    </location>
</feature>
<feature type="non-terminal residue" evidence="3">
    <location>
        <position position="201"/>
    </location>
</feature>
<accession>A0A2J6QUN5</accession>
<dbReference type="EMBL" id="KZ613970">
    <property type="protein sequence ID" value="PMD29971.1"/>
    <property type="molecule type" value="Genomic_DNA"/>
</dbReference>
<keyword evidence="1" id="KW-0472">Membrane</keyword>
<keyword evidence="4" id="KW-1185">Reference proteome</keyword>
<dbReference type="OrthoDB" id="3546297at2759"/>
<feature type="transmembrane region" description="Helical" evidence="1">
    <location>
        <begin position="155"/>
        <end position="175"/>
    </location>
</feature>
<dbReference type="InterPro" id="IPR046529">
    <property type="entry name" value="DUF6594"/>
</dbReference>
<proteinExistence type="predicted"/>